<accession>A0A1L9VS35</accession>
<sequence>MGLLELPRELLRLIGDHLGQAHLNYLCRVNNFLYSALNGYLYRYNSWYGNSSAISAIEGNHVDVARMLLDWGADIYFKDAGGMTPYMYAKQTLNIALIELLLEPRDTGLDGADIEY</sequence>
<dbReference type="SUPFAM" id="SSF48403">
    <property type="entry name" value="Ankyrin repeat"/>
    <property type="match status" value="1"/>
</dbReference>
<dbReference type="PROSITE" id="PS50088">
    <property type="entry name" value="ANK_REPEAT"/>
    <property type="match status" value="1"/>
</dbReference>
<reference evidence="3" key="1">
    <citation type="journal article" date="2017" name="Genome Biol.">
        <title>Comparative genomics reveals high biological diversity and specific adaptations in the industrially and medically important fungal genus Aspergillus.</title>
        <authorList>
            <person name="de Vries R.P."/>
            <person name="Riley R."/>
            <person name="Wiebenga A."/>
            <person name="Aguilar-Osorio G."/>
            <person name="Amillis S."/>
            <person name="Uchima C.A."/>
            <person name="Anderluh G."/>
            <person name="Asadollahi M."/>
            <person name="Askin M."/>
            <person name="Barry K."/>
            <person name="Battaglia E."/>
            <person name="Bayram O."/>
            <person name="Benocci T."/>
            <person name="Braus-Stromeyer S.A."/>
            <person name="Caldana C."/>
            <person name="Canovas D."/>
            <person name="Cerqueira G.C."/>
            <person name="Chen F."/>
            <person name="Chen W."/>
            <person name="Choi C."/>
            <person name="Clum A."/>
            <person name="Dos Santos R.A."/>
            <person name="Damasio A.R."/>
            <person name="Diallinas G."/>
            <person name="Emri T."/>
            <person name="Fekete E."/>
            <person name="Flipphi M."/>
            <person name="Freyberg S."/>
            <person name="Gallo A."/>
            <person name="Gournas C."/>
            <person name="Habgood R."/>
            <person name="Hainaut M."/>
            <person name="Harispe M.L."/>
            <person name="Henrissat B."/>
            <person name="Hilden K.S."/>
            <person name="Hope R."/>
            <person name="Hossain A."/>
            <person name="Karabika E."/>
            <person name="Karaffa L."/>
            <person name="Karanyi Z."/>
            <person name="Krasevec N."/>
            <person name="Kuo A."/>
            <person name="Kusch H."/>
            <person name="LaButti K."/>
            <person name="Lagendijk E.L."/>
            <person name="Lapidus A."/>
            <person name="Levasseur A."/>
            <person name="Lindquist E."/>
            <person name="Lipzen A."/>
            <person name="Logrieco A.F."/>
            <person name="MacCabe A."/>
            <person name="Maekelae M.R."/>
            <person name="Malavazi I."/>
            <person name="Melin P."/>
            <person name="Meyer V."/>
            <person name="Mielnichuk N."/>
            <person name="Miskei M."/>
            <person name="Molnar A.P."/>
            <person name="Mule G."/>
            <person name="Ngan C.Y."/>
            <person name="Orejas M."/>
            <person name="Orosz E."/>
            <person name="Ouedraogo J.P."/>
            <person name="Overkamp K.M."/>
            <person name="Park H.-S."/>
            <person name="Perrone G."/>
            <person name="Piumi F."/>
            <person name="Punt P.J."/>
            <person name="Ram A.F."/>
            <person name="Ramon A."/>
            <person name="Rauscher S."/>
            <person name="Record E."/>
            <person name="Riano-Pachon D.M."/>
            <person name="Robert V."/>
            <person name="Roehrig J."/>
            <person name="Ruller R."/>
            <person name="Salamov A."/>
            <person name="Salih N.S."/>
            <person name="Samson R.A."/>
            <person name="Sandor E."/>
            <person name="Sanguinetti M."/>
            <person name="Schuetze T."/>
            <person name="Sepcic K."/>
            <person name="Shelest E."/>
            <person name="Sherlock G."/>
            <person name="Sophianopoulou V."/>
            <person name="Squina F.M."/>
            <person name="Sun H."/>
            <person name="Susca A."/>
            <person name="Todd R.B."/>
            <person name="Tsang A."/>
            <person name="Unkles S.E."/>
            <person name="van de Wiele N."/>
            <person name="van Rossen-Uffink D."/>
            <person name="Oliveira J.V."/>
            <person name="Vesth T.C."/>
            <person name="Visser J."/>
            <person name="Yu J.-H."/>
            <person name="Zhou M."/>
            <person name="Andersen M.R."/>
            <person name="Archer D.B."/>
            <person name="Baker S.E."/>
            <person name="Benoit I."/>
            <person name="Brakhage A.A."/>
            <person name="Braus G.H."/>
            <person name="Fischer R."/>
            <person name="Frisvad J.C."/>
            <person name="Goldman G.H."/>
            <person name="Houbraken J."/>
            <person name="Oakley B."/>
            <person name="Pocsi I."/>
            <person name="Scazzocchio C."/>
            <person name="Seiboth B."/>
            <person name="vanKuyk P.A."/>
            <person name="Wortman J."/>
            <person name="Dyer P.S."/>
            <person name="Grigoriev I.V."/>
        </authorList>
    </citation>
    <scope>NUCLEOTIDE SEQUENCE [LARGE SCALE GENOMIC DNA]</scope>
    <source>
        <strain evidence="3">CBS 516.65</strain>
    </source>
</reference>
<dbReference type="InterPro" id="IPR036770">
    <property type="entry name" value="Ankyrin_rpt-contain_sf"/>
</dbReference>
<keyword evidence="3" id="KW-1185">Reference proteome</keyword>
<dbReference type="Gene3D" id="1.25.40.20">
    <property type="entry name" value="Ankyrin repeat-containing domain"/>
    <property type="match status" value="1"/>
</dbReference>
<keyword evidence="1" id="KW-0040">ANK repeat</keyword>
<dbReference type="Pfam" id="PF00023">
    <property type="entry name" value="Ank"/>
    <property type="match status" value="1"/>
</dbReference>
<evidence type="ECO:0000313" key="3">
    <source>
        <dbReference type="Proteomes" id="UP000184300"/>
    </source>
</evidence>
<dbReference type="RefSeq" id="XP_022403417.1">
    <property type="nucleotide sequence ID" value="XM_022544333.1"/>
</dbReference>
<organism evidence="2 3">
    <name type="scientific">Aspergillus glaucus CBS 516.65</name>
    <dbReference type="NCBI Taxonomy" id="1160497"/>
    <lineage>
        <taxon>Eukaryota</taxon>
        <taxon>Fungi</taxon>
        <taxon>Dikarya</taxon>
        <taxon>Ascomycota</taxon>
        <taxon>Pezizomycotina</taxon>
        <taxon>Eurotiomycetes</taxon>
        <taxon>Eurotiomycetidae</taxon>
        <taxon>Eurotiales</taxon>
        <taxon>Aspergillaceae</taxon>
        <taxon>Aspergillus</taxon>
        <taxon>Aspergillus subgen. Aspergillus</taxon>
    </lineage>
</organism>
<dbReference type="OrthoDB" id="5057451at2759"/>
<evidence type="ECO:0000313" key="2">
    <source>
        <dbReference type="EMBL" id="OJJ86728.1"/>
    </source>
</evidence>
<dbReference type="GeneID" id="34460594"/>
<feature type="repeat" description="ANK" evidence="1">
    <location>
        <begin position="48"/>
        <end position="80"/>
    </location>
</feature>
<protein>
    <submittedName>
        <fullName evidence="2">Uncharacterized protein</fullName>
    </submittedName>
</protein>
<dbReference type="AlphaFoldDB" id="A0A1L9VS35"/>
<dbReference type="VEuPathDB" id="FungiDB:ASPGLDRAFT_33615"/>
<dbReference type="EMBL" id="KV878892">
    <property type="protein sequence ID" value="OJJ86728.1"/>
    <property type="molecule type" value="Genomic_DNA"/>
</dbReference>
<proteinExistence type="predicted"/>
<name>A0A1L9VS35_ASPGL</name>
<dbReference type="Proteomes" id="UP000184300">
    <property type="component" value="Unassembled WGS sequence"/>
</dbReference>
<dbReference type="InterPro" id="IPR002110">
    <property type="entry name" value="Ankyrin_rpt"/>
</dbReference>
<gene>
    <name evidence="2" type="ORF">ASPGLDRAFT_33615</name>
</gene>
<evidence type="ECO:0000256" key="1">
    <source>
        <dbReference type="PROSITE-ProRule" id="PRU00023"/>
    </source>
</evidence>